<feature type="region of interest" description="Disordered" evidence="1">
    <location>
        <begin position="71"/>
        <end position="108"/>
    </location>
</feature>
<organism evidence="3 4">
    <name type="scientific">Oryzihumus leptocrescens</name>
    <dbReference type="NCBI Taxonomy" id="297536"/>
    <lineage>
        <taxon>Bacteria</taxon>
        <taxon>Bacillati</taxon>
        <taxon>Actinomycetota</taxon>
        <taxon>Actinomycetes</taxon>
        <taxon>Micrococcales</taxon>
        <taxon>Intrasporangiaceae</taxon>
        <taxon>Oryzihumus</taxon>
    </lineage>
</organism>
<evidence type="ECO:0000256" key="2">
    <source>
        <dbReference type="SAM" id="Phobius"/>
    </source>
</evidence>
<dbReference type="InterPro" id="IPR036278">
    <property type="entry name" value="Sialidase_sf"/>
</dbReference>
<dbReference type="OrthoDB" id="4868761at2"/>
<sequence>MSGNEPRPGSVEELFARERALVTDLPADEERWQRIVQAARWRRRSHRRRYAGAAAAVALLAAGVAWATAHGTGTPPRPAATTVATPGPTQATAPAPSTSAPAPSATGTAVPGLARGAAVPQDFTVLSLSNAGHGHVYAMGDASCGHGVRCPVLAGSTDEGRTWAVVHSFDGRTVPDPDVVGASVQPAGVLSQVRFATPEVGWVFGGGAMQTRDGGRTWAPYPHSGAAVVALETDGQQVVVVTGQSCSTGSCSGQLTMATDSVAQPHGVAGGGASADLGRGWNEPVLALGGGQPVVSVWTPVGGVLLQVQDTESLSPGSQGPVCRGGGAEVVTTDASAHPGLVGLCTTQGAAGSLGYAVNTSPDGLTWSVVDAQSLTLVNAGHIALAAADRSNLLAVSGGNPSIHGSLKVSHDGGHTWVVPAGAPPMPTMGWRWVGAPGGATFYALGGPGPAYWVSHDHGDHWQKVTIG</sequence>
<accession>A0A542ZJH1</accession>
<feature type="transmembrane region" description="Helical" evidence="2">
    <location>
        <begin position="50"/>
        <end position="69"/>
    </location>
</feature>
<dbReference type="Proteomes" id="UP000319514">
    <property type="component" value="Unassembled WGS sequence"/>
</dbReference>
<keyword evidence="4" id="KW-1185">Reference proteome</keyword>
<gene>
    <name evidence="3" type="ORF">FB474_1892</name>
</gene>
<evidence type="ECO:0000313" key="4">
    <source>
        <dbReference type="Proteomes" id="UP000319514"/>
    </source>
</evidence>
<dbReference type="SUPFAM" id="SSF50939">
    <property type="entry name" value="Sialidases"/>
    <property type="match status" value="1"/>
</dbReference>
<proteinExistence type="predicted"/>
<dbReference type="AlphaFoldDB" id="A0A542ZJH1"/>
<dbReference type="EMBL" id="VFOQ01000001">
    <property type="protein sequence ID" value="TQL60497.1"/>
    <property type="molecule type" value="Genomic_DNA"/>
</dbReference>
<evidence type="ECO:0000256" key="1">
    <source>
        <dbReference type="SAM" id="MobiDB-lite"/>
    </source>
</evidence>
<keyword evidence="2" id="KW-0812">Transmembrane</keyword>
<dbReference type="InterPro" id="IPR015943">
    <property type="entry name" value="WD40/YVTN_repeat-like_dom_sf"/>
</dbReference>
<keyword evidence="2" id="KW-1133">Transmembrane helix</keyword>
<keyword evidence="2" id="KW-0472">Membrane</keyword>
<evidence type="ECO:0000313" key="3">
    <source>
        <dbReference type="EMBL" id="TQL60497.1"/>
    </source>
</evidence>
<evidence type="ECO:0008006" key="5">
    <source>
        <dbReference type="Google" id="ProtNLM"/>
    </source>
</evidence>
<reference evidence="3 4" key="1">
    <citation type="submission" date="2019-06" db="EMBL/GenBank/DDBJ databases">
        <title>Sequencing the genomes of 1000 actinobacteria strains.</title>
        <authorList>
            <person name="Klenk H.-P."/>
        </authorList>
    </citation>
    <scope>NUCLEOTIDE SEQUENCE [LARGE SCALE GENOMIC DNA]</scope>
    <source>
        <strain evidence="3 4">DSM 18082</strain>
    </source>
</reference>
<dbReference type="RefSeq" id="WP_141788388.1">
    <property type="nucleotide sequence ID" value="NZ_BAAAKX010000021.1"/>
</dbReference>
<dbReference type="Gene3D" id="2.130.10.10">
    <property type="entry name" value="YVTN repeat-like/Quinoprotein amine dehydrogenase"/>
    <property type="match status" value="2"/>
</dbReference>
<name>A0A542ZJH1_9MICO</name>
<comment type="caution">
    <text evidence="3">The sequence shown here is derived from an EMBL/GenBank/DDBJ whole genome shotgun (WGS) entry which is preliminary data.</text>
</comment>
<protein>
    <recommendedName>
        <fullName evidence="5">Exo-alpha-sialidase</fullName>
    </recommendedName>
</protein>